<evidence type="ECO:0000256" key="1">
    <source>
        <dbReference type="SAM" id="Coils"/>
    </source>
</evidence>
<dbReference type="eggNOG" id="COG1196">
    <property type="taxonomic scope" value="Bacteria"/>
</dbReference>
<feature type="coiled-coil region" evidence="1">
    <location>
        <begin position="81"/>
        <end position="147"/>
    </location>
</feature>
<accession>A0A0B8T1Q2</accession>
<feature type="coiled-coil region" evidence="1">
    <location>
        <begin position="754"/>
        <end position="843"/>
    </location>
</feature>
<keyword evidence="3" id="KW-1185">Reference proteome</keyword>
<comment type="caution">
    <text evidence="2">The sequence shown here is derived from an EMBL/GenBank/DDBJ whole genome shotgun (WGS) entry which is preliminary data.</text>
</comment>
<gene>
    <name evidence="2" type="ORF">DI53_1645</name>
</gene>
<evidence type="ECO:0000313" key="2">
    <source>
        <dbReference type="EMBL" id="KGE14616.1"/>
    </source>
</evidence>
<feature type="coiled-coil region" evidence="1">
    <location>
        <begin position="183"/>
        <end position="210"/>
    </location>
</feature>
<name>A0A0B8T1Q2_9SPHI</name>
<feature type="coiled-coil region" evidence="1">
    <location>
        <begin position="359"/>
        <end position="414"/>
    </location>
</feature>
<organism evidence="2 3">
    <name type="scientific">Sphingobacterium deserti</name>
    <dbReference type="NCBI Taxonomy" id="1229276"/>
    <lineage>
        <taxon>Bacteria</taxon>
        <taxon>Pseudomonadati</taxon>
        <taxon>Bacteroidota</taxon>
        <taxon>Sphingobacteriia</taxon>
        <taxon>Sphingobacteriales</taxon>
        <taxon>Sphingobacteriaceae</taxon>
        <taxon>Sphingobacterium</taxon>
    </lineage>
</organism>
<dbReference type="RefSeq" id="WP_037497483.1">
    <property type="nucleotide sequence ID" value="NZ_JJMU01000024.1"/>
</dbReference>
<reference evidence="2 3" key="2">
    <citation type="journal article" date="2015" name="PLoS ONE">
        <title>Whole-Genome Optical Mapping and Finished Genome Sequence of Sphingobacterium deserti sp. nov., a New Species Isolated from the Western Desert of China.</title>
        <authorList>
            <person name="Teng C."/>
            <person name="Zhou Z."/>
            <person name="Molnar I."/>
            <person name="Li X."/>
            <person name="Tang R."/>
            <person name="Chen M."/>
            <person name="Wang L."/>
            <person name="Su S."/>
            <person name="Zhang W."/>
            <person name="Lin M."/>
        </authorList>
    </citation>
    <scope>NUCLEOTIDE SEQUENCE [LARGE SCALE GENOMIC DNA]</scope>
    <source>
        <strain evidence="3">ACCC05744</strain>
    </source>
</reference>
<proteinExistence type="predicted"/>
<keyword evidence="1" id="KW-0175">Coiled coil</keyword>
<dbReference type="EMBL" id="JJMU01000024">
    <property type="protein sequence ID" value="KGE14616.1"/>
    <property type="molecule type" value="Genomic_DNA"/>
</dbReference>
<dbReference type="PATRIC" id="fig|1229276.3.peg.1698"/>
<dbReference type="OrthoDB" id="696232at2"/>
<dbReference type="Proteomes" id="UP000031802">
    <property type="component" value="Unassembled WGS sequence"/>
</dbReference>
<sequence length="1548" mass="173453">MAIELDGKPLKFTAEFDSREAEQNLDSFLKKIQDVNSRGVGNTSAQKAAAKASGQYNSILDDATTAFDAFANKSKDFYSEIAKAELALQKIRNEQNQLNKEFRDGITTEQDHINKTAQLNALRDQLSEKIRNNKAELKSYADEAKKQTTPKFTAQDTLNELAGAHGAGSGSPLPTLSVNEAFAKANKQAIAELNSELDELNKKLKAGSITNEQYAKSSKSIGDKLDALNENQKHFTDSVSQSGQIVAQEGQKQKSVLDTLSSEYKELLQDATSAYSGVDSQTKYLTTSLLKLETESKDIAAAQKEVTAAFKNGDITQKQYTDSTKALMVQQNAVKGRIAETKRELNSLETVERKTIGSIAEKTAKLTQLKLKYDNLSRAQRENINVGGKLRKEYQDLVKEIERLNRALNGTRGQGISSLLGSARGIAGALGITFSVQQLVNFGKELYDIAREAEGIELRFAKIGDTRGLEKLRTATRGTVSDLELMKLAVNADNFRIPMDVLAKGLEFATRRASETGQSVDYLVNSFVTGLGRKSKLILDNLGISAVELNDEISKTGDFAASVGNIIEREMAKSGTAVDGLTEKTNRLSVTWANFKKNLAEGIADFFVPGRPNADNVEKLTEAYKNSFEAIKGYSDDARKRFIDNSQKQLSEVNKNIQNLTIDSPAFKKLYEDSKKDRSLLKRETPDDYLARLQKPLIEQQQAIQATLAYARGVTSEMAIQARQAKGIFSMAEVQEKLEDANLVYKNSVGDAKRAEAKKEVDKWQKLYDDMNIKSSKKQESAAEKLRKQIQRDEDERVKLLDSWSKADADYLNKQMSRDQQEIESVKNKYAEIRKAIEKYNRDTKGKRISLVGLDTSMQNSITAVQDRQATDKRIKLYQQDYENYSKYENLKLELGEEVADGQYGKYKTALTKIGAEYAGLISKMFSIGLTYNETSLFKALDSVMKDQGDKQKGAFNTLLSQYQTYTQKRVQLTEKFNKELADLEAKGETDRAKRAKQLFDESQKQLFIDEVEDSPEYKKAIENIERSSQTLLSSAFKIGKESVYKIIDGMTDASNEQKANLKKIFSEFFDQGEQAANEGMLGRIAQMTDGFGQLVQSSFQFKDNLDGGLETISNMLRTASQLSQVLAENQRNENGTLNEAGKALSSIGAIGAIAGALFSLGSAISNGFNRAREQANAEIQQQYDFQNDRQLRVTEAVTKALERQLELITEIYGADRLDKYAESLENIRTNWIDINNQLAGRYMLTNNDQFANDILRRLNNGETQKQILKSWSVTSKEYWRANNVLENLDMFQRLESLPQDISKAREQLAALQYQANLGNVDDYTQKLIDQLQAQIDLYDETLNKLREETTGNAFSSLLSEVSQLFLNEGQNAAQAWTDGFDKVMENYMMQKFSRDYLQEKMQSWYETMATFAEDGIDENERKELRKQWDAIRAEGDKRIEDMRKVLGLEDSKSSSLKSESIAQSITESTGSEIVGTFRAGYDIWKRQLNAMELQGKTQVSLLQVANDKLLVLNAINVNTANTVARLDTAVKHLQNIDKNLGGAYARN</sequence>
<evidence type="ECO:0000313" key="3">
    <source>
        <dbReference type="Proteomes" id="UP000031802"/>
    </source>
</evidence>
<dbReference type="STRING" id="1229276.DI53_1645"/>
<protein>
    <submittedName>
        <fullName evidence="2">Uncharacterized protein</fullName>
    </submittedName>
</protein>
<reference evidence="3" key="1">
    <citation type="submission" date="2014-04" db="EMBL/GenBank/DDBJ databases">
        <title>Whole-Genome optical mapping and complete genome sequence of Sphingobacterium deserti sp. nov., a new spaces isolated from desert in the west of China.</title>
        <authorList>
            <person name="Teng C."/>
            <person name="Zhou Z."/>
            <person name="Li X."/>
            <person name="Chen M."/>
            <person name="Lin M."/>
            <person name="Wang L."/>
            <person name="Su S."/>
            <person name="Zhang C."/>
            <person name="Zhang W."/>
        </authorList>
    </citation>
    <scope>NUCLEOTIDE SEQUENCE [LARGE SCALE GENOMIC DNA]</scope>
    <source>
        <strain evidence="3">ACCC05744</strain>
    </source>
</reference>